<protein>
    <submittedName>
        <fullName evidence="1">Uncharacterized protein</fullName>
    </submittedName>
</protein>
<name>A0A8S1PKJ0_PARPR</name>
<evidence type="ECO:0000313" key="2">
    <source>
        <dbReference type="Proteomes" id="UP000688137"/>
    </source>
</evidence>
<accession>A0A8S1PKJ0</accession>
<proteinExistence type="predicted"/>
<gene>
    <name evidence="1" type="ORF">PPRIM_AZ9-3.1.T1200112</name>
</gene>
<organism evidence="1 2">
    <name type="scientific">Paramecium primaurelia</name>
    <dbReference type="NCBI Taxonomy" id="5886"/>
    <lineage>
        <taxon>Eukaryota</taxon>
        <taxon>Sar</taxon>
        <taxon>Alveolata</taxon>
        <taxon>Ciliophora</taxon>
        <taxon>Intramacronucleata</taxon>
        <taxon>Oligohymenophorea</taxon>
        <taxon>Peniculida</taxon>
        <taxon>Parameciidae</taxon>
        <taxon>Paramecium</taxon>
    </lineage>
</organism>
<sequence>MNAQKFYYGEDIIEKSKEYQFVVQTNNSVGSQSEKRTIIKQITKNSTQPNLRSQMSGLKNITEYNSDQNGVEKLQKRRTFLLQKESQQQDSSGGLYSSQIKVIKVPFKKIHASCENITVKNLKTHSHMNSFDQDQQFLQALFSKDNKKDDRTARSKLTRSQLLVHIETLNSEVSLEKGLKYTTQSSFRRESQKELKDKKQAEYKQYSFKLVLAFDYMIQIYRKENKLENLLNNVQQFVGFMNLTYNLTNLPLNINGLEQMFKTPKYLLKTLKPFIPQSLEKLLFEDIECQKFRSLTFPFQLFYILFNQSELVDLVTNSCIKFVIKQPKECQELNHQIEKILSNQNFHQQDFFLIQQLFEKHYNIIYESLLSEAKSYYKIQVEYEFVKQLYCFCIKVQEALSQKILHEGKKKQIYDKGYDFKAALKNIKCKDINHDNLFMQFMPQKHQINVQLDNFEQKFGRINTISNIQREHAKLADMKHNQLYEKILRLQKQMD</sequence>
<dbReference type="AlphaFoldDB" id="A0A8S1PKJ0"/>
<comment type="caution">
    <text evidence="1">The sequence shown here is derived from an EMBL/GenBank/DDBJ whole genome shotgun (WGS) entry which is preliminary data.</text>
</comment>
<evidence type="ECO:0000313" key="1">
    <source>
        <dbReference type="EMBL" id="CAD8103254.1"/>
    </source>
</evidence>
<dbReference type="Proteomes" id="UP000688137">
    <property type="component" value="Unassembled WGS sequence"/>
</dbReference>
<keyword evidence="2" id="KW-1185">Reference proteome</keyword>
<reference evidence="1" key="1">
    <citation type="submission" date="2021-01" db="EMBL/GenBank/DDBJ databases">
        <authorList>
            <consortium name="Genoscope - CEA"/>
            <person name="William W."/>
        </authorList>
    </citation>
    <scope>NUCLEOTIDE SEQUENCE</scope>
</reference>
<dbReference type="OMA" id="HASCENI"/>
<dbReference type="EMBL" id="CAJJDM010000123">
    <property type="protein sequence ID" value="CAD8103254.1"/>
    <property type="molecule type" value="Genomic_DNA"/>
</dbReference>